<dbReference type="Gene3D" id="3.40.30.10">
    <property type="entry name" value="Glutaredoxin"/>
    <property type="match status" value="1"/>
</dbReference>
<name>A0A9W6FW65_9BACT</name>
<dbReference type="InterPro" id="IPR036249">
    <property type="entry name" value="Thioredoxin-like_sf"/>
</dbReference>
<proteinExistence type="predicted"/>
<dbReference type="InterPro" id="IPR050553">
    <property type="entry name" value="Thioredoxin_ResA/DsbE_sf"/>
</dbReference>
<comment type="caution">
    <text evidence="2">The sequence shown here is derived from an EMBL/GenBank/DDBJ whole genome shotgun (WGS) entry which is preliminary data.</text>
</comment>
<dbReference type="GO" id="GO:0016491">
    <property type="term" value="F:oxidoreductase activity"/>
    <property type="evidence" value="ECO:0007669"/>
    <property type="project" value="InterPro"/>
</dbReference>
<keyword evidence="3" id="KW-1185">Reference proteome</keyword>
<dbReference type="RefSeq" id="WP_281796160.1">
    <property type="nucleotide sequence ID" value="NZ_BSDR01000001.1"/>
</dbReference>
<dbReference type="InterPro" id="IPR000866">
    <property type="entry name" value="AhpC/TSA"/>
</dbReference>
<accession>A0A9W6FW65</accession>
<reference evidence="2" key="1">
    <citation type="submission" date="2022-12" db="EMBL/GenBank/DDBJ databases">
        <title>Reference genome sequencing for broad-spectrum identification of bacterial and archaeal isolates by mass spectrometry.</title>
        <authorList>
            <person name="Sekiguchi Y."/>
            <person name="Tourlousse D.M."/>
        </authorList>
    </citation>
    <scope>NUCLEOTIDE SEQUENCE</scope>
    <source>
        <strain evidence="2">ASRB1</strain>
    </source>
</reference>
<feature type="domain" description="Thioredoxin" evidence="1">
    <location>
        <begin position="46"/>
        <end position="181"/>
    </location>
</feature>
<dbReference type="InterPro" id="IPR013766">
    <property type="entry name" value="Thioredoxin_domain"/>
</dbReference>
<dbReference type="Proteomes" id="UP001144372">
    <property type="component" value="Unassembled WGS sequence"/>
</dbReference>
<dbReference type="CDD" id="cd02966">
    <property type="entry name" value="TlpA_like_family"/>
    <property type="match status" value="1"/>
</dbReference>
<dbReference type="GO" id="GO:0016209">
    <property type="term" value="F:antioxidant activity"/>
    <property type="evidence" value="ECO:0007669"/>
    <property type="project" value="InterPro"/>
</dbReference>
<protein>
    <recommendedName>
        <fullName evidence="1">Thioredoxin domain-containing protein</fullName>
    </recommendedName>
</protein>
<dbReference type="PANTHER" id="PTHR42852:SF13">
    <property type="entry name" value="PROTEIN DIPZ"/>
    <property type="match status" value="1"/>
</dbReference>
<sequence>MNLKKNLFFLKLAFIFFLGVSFVTSSFTGKVFAEEGKQILASLLGTDSKTKAPDFELKDLNGTSVKLSDYKGQRPVLLYFWATWCPYCIEAKPKLAKLRQEIDPKEMEILGVNVGGGDSLERVKRYQEGHPAPYPILFDAQGKVSRSYGVQGIPLFIIVDKEGSEVYRGNNFPENPMKYLK</sequence>
<dbReference type="AlphaFoldDB" id="A0A9W6FW65"/>
<evidence type="ECO:0000313" key="2">
    <source>
        <dbReference type="EMBL" id="GLI36011.1"/>
    </source>
</evidence>
<gene>
    <name evidence="2" type="ORF">DAMNIGENAA_34440</name>
</gene>
<evidence type="ECO:0000313" key="3">
    <source>
        <dbReference type="Proteomes" id="UP001144372"/>
    </source>
</evidence>
<dbReference type="Pfam" id="PF00578">
    <property type="entry name" value="AhpC-TSA"/>
    <property type="match status" value="1"/>
</dbReference>
<dbReference type="EMBL" id="BSDR01000001">
    <property type="protein sequence ID" value="GLI36011.1"/>
    <property type="molecule type" value="Genomic_DNA"/>
</dbReference>
<dbReference type="SUPFAM" id="SSF52833">
    <property type="entry name" value="Thioredoxin-like"/>
    <property type="match status" value="1"/>
</dbReference>
<evidence type="ECO:0000259" key="1">
    <source>
        <dbReference type="PROSITE" id="PS51352"/>
    </source>
</evidence>
<dbReference type="PROSITE" id="PS51352">
    <property type="entry name" value="THIOREDOXIN_2"/>
    <property type="match status" value="1"/>
</dbReference>
<organism evidence="2 3">
    <name type="scientific">Desulforhabdus amnigena</name>
    <dbReference type="NCBI Taxonomy" id="40218"/>
    <lineage>
        <taxon>Bacteria</taxon>
        <taxon>Pseudomonadati</taxon>
        <taxon>Thermodesulfobacteriota</taxon>
        <taxon>Syntrophobacteria</taxon>
        <taxon>Syntrophobacterales</taxon>
        <taxon>Syntrophobacteraceae</taxon>
        <taxon>Desulforhabdus</taxon>
    </lineage>
</organism>
<dbReference type="PANTHER" id="PTHR42852">
    <property type="entry name" value="THIOL:DISULFIDE INTERCHANGE PROTEIN DSBE"/>
    <property type="match status" value="1"/>
</dbReference>